<dbReference type="GO" id="GO:0016020">
    <property type="term" value="C:membrane"/>
    <property type="evidence" value="ECO:0007669"/>
    <property type="project" value="TreeGrafter"/>
</dbReference>
<feature type="compositionally biased region" description="Low complexity" evidence="1">
    <location>
        <begin position="405"/>
        <end position="415"/>
    </location>
</feature>
<feature type="compositionally biased region" description="Acidic residues" evidence="1">
    <location>
        <begin position="769"/>
        <end position="789"/>
    </location>
</feature>
<gene>
    <name evidence="2" type="ORF">HYH02_014505</name>
</gene>
<evidence type="ECO:0000313" key="3">
    <source>
        <dbReference type="Proteomes" id="UP000613740"/>
    </source>
</evidence>
<dbReference type="OrthoDB" id="10590093at2759"/>
<sequence>MEEPGDADLFAKLTPDLILKIAGYLHANEVLVILKPLCRETARSLRGAYSTFQLSRKISGPWALADCTVAQQPWPAAAFAAHWGRPEPWRALPLPRRLKLLRLAASSGDGASLDAALARSGVSLLHEAAAAAAAAGCVPALAALLQRAAGSVAPTLLYVACANGQLQALEWLKAHGFIVPALRHPVYLNHAAQEACHGGHLHVLDWLQRELGYDPARDYTALAACAARDGHVQLLDELWARAAAAGWATQDLSPAALVPEVALGCPLPVLQRYCRQELGAVAAALATLVVSEQEQQQGQEQVQQQVQRHLTLLLSDDLKVEALARAAGSPTPDWQQKLGWLLGEWCTPPPTPPSNTAAATSAAATAASDSSAAAPPPPPPPPPSAAAAPDPAPHQQHPHRHHQHPQQQQPRRSPAASPLLLAEAVRRTELYSSCSRRGDAAYLGRLRAAAAAMPGLRFPAAAAEAAVEGGHAAALAFLLDEGGLPITRDLVEAALRAGREPVLRVLGARGVAFNARHWKLAVEACDCWILGSIRFLITDPAALARRDPDRAPSWAVCFAAAARAGAELGLLRRLHELHGAPIDLTAVLEGGDEEALDWALARLGPEAVAAGAHQVPDTRALWRIAVRSGAMATLALERGLAPRPPGLRLVLRELGRAEDFQPFFGALQWWLTVQHPQRPRVATAGWYAIAGPLRRLGSVTRAQLQWVMAQAPAEVRDGFEAGMRQLREMGERMGIVAPGGGVGAGAGGAAGAGAGAGMGMGRQRVVMGEEVEGDDSEESEWEEEEEAAA</sequence>
<dbReference type="Proteomes" id="UP000613740">
    <property type="component" value="Unassembled WGS sequence"/>
</dbReference>
<name>A0A835VW08_9CHLO</name>
<evidence type="ECO:0000256" key="1">
    <source>
        <dbReference type="SAM" id="MobiDB-lite"/>
    </source>
</evidence>
<dbReference type="GO" id="GO:0030149">
    <property type="term" value="P:sphingolipid catabolic process"/>
    <property type="evidence" value="ECO:0007669"/>
    <property type="project" value="TreeGrafter"/>
</dbReference>
<feature type="region of interest" description="Disordered" evidence="1">
    <location>
        <begin position="344"/>
        <end position="415"/>
    </location>
</feature>
<feature type="compositionally biased region" description="Low complexity" evidence="1">
    <location>
        <begin position="354"/>
        <end position="373"/>
    </location>
</feature>
<dbReference type="PANTHER" id="PTHR12393:SF6">
    <property type="entry name" value="SPHINGOMYELIN PHOSPHODIESTERASE 2"/>
    <property type="match status" value="1"/>
</dbReference>
<feature type="compositionally biased region" description="Low complexity" evidence="1">
    <location>
        <begin position="385"/>
        <end position="395"/>
    </location>
</feature>
<proteinExistence type="predicted"/>
<dbReference type="EMBL" id="JAEHOD010000098">
    <property type="protein sequence ID" value="KAG2427903.1"/>
    <property type="molecule type" value="Genomic_DNA"/>
</dbReference>
<dbReference type="GO" id="GO:0004620">
    <property type="term" value="F:phospholipase activity"/>
    <property type="evidence" value="ECO:0007669"/>
    <property type="project" value="TreeGrafter"/>
</dbReference>
<feature type="compositionally biased region" description="Pro residues" evidence="1">
    <location>
        <begin position="374"/>
        <end position="384"/>
    </location>
</feature>
<evidence type="ECO:0000313" key="2">
    <source>
        <dbReference type="EMBL" id="KAG2427903.1"/>
    </source>
</evidence>
<dbReference type="GO" id="GO:0005783">
    <property type="term" value="C:endoplasmic reticulum"/>
    <property type="evidence" value="ECO:0007669"/>
    <property type="project" value="TreeGrafter"/>
</dbReference>
<protein>
    <submittedName>
        <fullName evidence="2">Uncharacterized protein</fullName>
    </submittedName>
</protein>
<comment type="caution">
    <text evidence="2">The sequence shown here is derived from an EMBL/GenBank/DDBJ whole genome shotgun (WGS) entry which is preliminary data.</text>
</comment>
<reference evidence="2" key="1">
    <citation type="journal article" date="2020" name="bioRxiv">
        <title>Comparative genomics of Chlamydomonas.</title>
        <authorList>
            <person name="Craig R.J."/>
            <person name="Hasan A.R."/>
            <person name="Ness R.W."/>
            <person name="Keightley P.D."/>
        </authorList>
    </citation>
    <scope>NUCLEOTIDE SEQUENCE</scope>
    <source>
        <strain evidence="2">CCAP 11/173</strain>
    </source>
</reference>
<dbReference type="GO" id="GO:0046513">
    <property type="term" value="P:ceramide biosynthetic process"/>
    <property type="evidence" value="ECO:0007669"/>
    <property type="project" value="TreeGrafter"/>
</dbReference>
<organism evidence="2 3">
    <name type="scientific">Chlamydomonas schloesseri</name>
    <dbReference type="NCBI Taxonomy" id="2026947"/>
    <lineage>
        <taxon>Eukaryota</taxon>
        <taxon>Viridiplantae</taxon>
        <taxon>Chlorophyta</taxon>
        <taxon>core chlorophytes</taxon>
        <taxon>Chlorophyceae</taxon>
        <taxon>CS clade</taxon>
        <taxon>Chlamydomonadales</taxon>
        <taxon>Chlamydomonadaceae</taxon>
        <taxon>Chlamydomonas</taxon>
    </lineage>
</organism>
<accession>A0A835VW08</accession>
<keyword evidence="3" id="KW-1185">Reference proteome</keyword>
<dbReference type="GO" id="GO:0071944">
    <property type="term" value="C:cell periphery"/>
    <property type="evidence" value="ECO:0007669"/>
    <property type="project" value="TreeGrafter"/>
</dbReference>
<feature type="region of interest" description="Disordered" evidence="1">
    <location>
        <begin position="768"/>
        <end position="789"/>
    </location>
</feature>
<dbReference type="AlphaFoldDB" id="A0A835VW08"/>
<dbReference type="PANTHER" id="PTHR12393">
    <property type="entry name" value="SPHINGOMYELIN PHOSPHODIESTERASE RELATED"/>
    <property type="match status" value="1"/>
</dbReference>